<evidence type="ECO:0000256" key="1">
    <source>
        <dbReference type="SAM" id="MobiDB-lite"/>
    </source>
</evidence>
<proteinExistence type="predicted"/>
<name>A0ABV8HIG0_9ACTN</name>
<organism evidence="3 4">
    <name type="scientific">Streptomyces polygonati</name>
    <dbReference type="NCBI Taxonomy" id="1617087"/>
    <lineage>
        <taxon>Bacteria</taxon>
        <taxon>Bacillati</taxon>
        <taxon>Actinomycetota</taxon>
        <taxon>Actinomycetes</taxon>
        <taxon>Kitasatosporales</taxon>
        <taxon>Streptomycetaceae</taxon>
        <taxon>Streptomyces</taxon>
    </lineage>
</organism>
<feature type="region of interest" description="Disordered" evidence="1">
    <location>
        <begin position="32"/>
        <end position="59"/>
    </location>
</feature>
<sequence>MRAARLLGAAALLAGTALTVLAGPATADTPIPSGSAAATGSATPSGTATPDDTPPTTAGTNFVTATVVQQDVRATADASTGDYMYWVFPADTGQNVTATATVTFPSATARHGASTWQLDVYDGLRRRQPCRSGTQTRTAATGATTVQLVCRLRAVRSWAEPWSNDPLRGAYYLRLTVLDLPPSDLGLPVQAAVEATSSGTGGAQAVDGSVAPLVSANAPDVRPADGWAGTWWSPRWLWTGGGGLLAVIVAIGAHRLARGPVRLRGPYRREELPPEPGRYAG</sequence>
<feature type="signal peptide" evidence="2">
    <location>
        <begin position="1"/>
        <end position="22"/>
    </location>
</feature>
<comment type="caution">
    <text evidence="3">The sequence shown here is derived from an EMBL/GenBank/DDBJ whole genome shotgun (WGS) entry which is preliminary data.</text>
</comment>
<evidence type="ECO:0000313" key="3">
    <source>
        <dbReference type="EMBL" id="MFC4031833.1"/>
    </source>
</evidence>
<evidence type="ECO:0000256" key="2">
    <source>
        <dbReference type="SAM" id="SignalP"/>
    </source>
</evidence>
<feature type="chain" id="PRO_5046477430" description="Secreted protein" evidence="2">
    <location>
        <begin position="23"/>
        <end position="281"/>
    </location>
</feature>
<accession>A0ABV8HIG0</accession>
<evidence type="ECO:0000313" key="4">
    <source>
        <dbReference type="Proteomes" id="UP001595765"/>
    </source>
</evidence>
<reference evidence="4" key="1">
    <citation type="journal article" date="2019" name="Int. J. Syst. Evol. Microbiol.">
        <title>The Global Catalogue of Microorganisms (GCM) 10K type strain sequencing project: providing services to taxonomists for standard genome sequencing and annotation.</title>
        <authorList>
            <consortium name="The Broad Institute Genomics Platform"/>
            <consortium name="The Broad Institute Genome Sequencing Center for Infectious Disease"/>
            <person name="Wu L."/>
            <person name="Ma J."/>
        </authorList>
    </citation>
    <scope>NUCLEOTIDE SEQUENCE [LARGE SCALE GENOMIC DNA]</scope>
    <source>
        <strain evidence="4">CGMCC 4.7237</strain>
    </source>
</reference>
<protein>
    <recommendedName>
        <fullName evidence="5">Secreted protein</fullName>
    </recommendedName>
</protein>
<keyword evidence="2" id="KW-0732">Signal</keyword>
<dbReference type="EMBL" id="JBHSBB010000008">
    <property type="protein sequence ID" value="MFC4031833.1"/>
    <property type="molecule type" value="Genomic_DNA"/>
</dbReference>
<gene>
    <name evidence="3" type="ORF">ACFO3J_10115</name>
</gene>
<evidence type="ECO:0008006" key="5">
    <source>
        <dbReference type="Google" id="ProtNLM"/>
    </source>
</evidence>
<keyword evidence="4" id="KW-1185">Reference proteome</keyword>
<dbReference type="Proteomes" id="UP001595765">
    <property type="component" value="Unassembled WGS sequence"/>
</dbReference>
<dbReference type="RefSeq" id="WP_386428228.1">
    <property type="nucleotide sequence ID" value="NZ_JBHSBB010000008.1"/>
</dbReference>